<evidence type="ECO:0000256" key="2">
    <source>
        <dbReference type="ARBA" id="ARBA00022729"/>
    </source>
</evidence>
<dbReference type="InterPro" id="IPR036435">
    <property type="entry name" value="Leukocidin/porin_MspA_sf"/>
</dbReference>
<proteinExistence type="evidence at protein level"/>
<dbReference type="Pfam" id="PF07968">
    <property type="entry name" value="Leukocidin"/>
    <property type="match status" value="1"/>
</dbReference>
<dbReference type="NCBIfam" id="TIGR01002">
    <property type="entry name" value="hlyII"/>
    <property type="match status" value="1"/>
</dbReference>
<feature type="binding site" evidence="7">
    <location>
        <position position="312"/>
    </location>
    <ligand>
        <name>Zn(2+)</name>
        <dbReference type="ChEBI" id="CHEBI:29105"/>
        <label>1</label>
    </ligand>
</feature>
<keyword evidence="7" id="KW-0862">Zinc</keyword>
<feature type="domain" description="Leukocidin/Hemolysin toxin" evidence="4">
    <location>
        <begin position="76"/>
        <end position="310"/>
    </location>
</feature>
<feature type="signal peptide" evidence="3">
    <location>
        <begin position="1"/>
        <end position="28"/>
    </location>
</feature>
<organism evidence="5">
    <name type="scientific">Clostridium perfringens</name>
    <dbReference type="NCBI Taxonomy" id="1502"/>
    <lineage>
        <taxon>Bacteria</taxon>
        <taxon>Bacillati</taxon>
        <taxon>Bacillota</taxon>
        <taxon>Clostridia</taxon>
        <taxon>Eubacteriales</taxon>
        <taxon>Clostridiaceae</taxon>
        <taxon>Clostridium</taxon>
    </lineage>
</organism>
<dbReference type="GO" id="GO:0051715">
    <property type="term" value="P:cytolysis in another organism"/>
    <property type="evidence" value="ECO:0007669"/>
    <property type="project" value="InterPro"/>
</dbReference>
<dbReference type="EMBL" id="EU545552">
    <property type="protein sequence ID" value="ACD67884.1"/>
    <property type="molecule type" value="Genomic_DNA"/>
</dbReference>
<evidence type="ECO:0007829" key="7">
    <source>
        <dbReference type="PDB" id="2YGT"/>
    </source>
</evidence>
<dbReference type="SUPFAM" id="SSF56959">
    <property type="entry name" value="Leukocidin-like"/>
    <property type="match status" value="1"/>
</dbReference>
<keyword evidence="2 3" id="KW-0732">Signal</keyword>
<feature type="binding site" evidence="7">
    <location>
        <position position="192"/>
    </location>
    <ligand>
        <name>Zn(2+)</name>
        <dbReference type="ChEBI" id="CHEBI:29105"/>
        <label>2</label>
    </ligand>
</feature>
<dbReference type="GO" id="GO:0046872">
    <property type="term" value="F:metal ion binding"/>
    <property type="evidence" value="ECO:0007669"/>
    <property type="project" value="UniProtKB-KW"/>
</dbReference>
<name>B8QGZ7_CLOPF</name>
<feature type="binding site" evidence="7">
    <location>
        <position position="80"/>
    </location>
    <ligand>
        <name>Zn(2+)</name>
        <dbReference type="ChEBI" id="CHEBI:29105"/>
        <label>1</label>
    </ligand>
</feature>
<dbReference type="AlphaFoldDB" id="B8QGZ7"/>
<dbReference type="RefSeq" id="WP_114650599.1">
    <property type="nucleotide sequence ID" value="NZ_CATNYB010000001.1"/>
</dbReference>
<dbReference type="PDBsum" id="2YGT"/>
<dbReference type="PRINTS" id="PR01468">
    <property type="entry name" value="BICOMPNTOXIN"/>
</dbReference>
<evidence type="ECO:0000313" key="6">
    <source>
        <dbReference type="EMBL" id="ACF93710.1"/>
    </source>
</evidence>
<evidence type="ECO:0000259" key="4">
    <source>
        <dbReference type="Pfam" id="PF07968"/>
    </source>
</evidence>
<keyword evidence="7" id="KW-0002">3D-structure</keyword>
<reference evidence="5" key="1">
    <citation type="journal article" date="2008" name="PLoS ONE">
        <title>Clostridium perfringens Delta Toxin Is Sequence Related to Beta Toxin, NetB, and Staphylococcus Pore-Forming Toxins, but Shows Functional Differences.</title>
        <authorList>
            <person name="Manich M."/>
            <person name="Gibert M."/>
            <person name="Knapp O."/>
            <person name="Maier E."/>
            <person name="Jolivet-Reynaud C."/>
            <person name="Benz R."/>
            <person name="Popoff M.R."/>
        </authorList>
    </citation>
    <scope>NUCLEOTIDE SEQUENCE</scope>
    <source>
        <strain evidence="5">CP24-03</strain>
    </source>
</reference>
<dbReference type="InterPro" id="IPR003963">
    <property type="entry name" value="Bi-component_toxin_staph"/>
</dbReference>
<feature type="chain" id="PRO_5010827274" evidence="3">
    <location>
        <begin position="29"/>
        <end position="318"/>
    </location>
</feature>
<evidence type="ECO:0000256" key="3">
    <source>
        <dbReference type="SAM" id="SignalP"/>
    </source>
</evidence>
<dbReference type="PHI-base" id="PHI:9202"/>
<reference evidence="7" key="3">
    <citation type="journal article" date="2013" name="PLoS ONE">
        <title>Structural Insights into Clostridium perfringens Delta Toxin Pore Formation.</title>
        <authorList>
            <person name="Huyet J."/>
            <person name="Naylor C.E."/>
            <person name="Savva C.G."/>
            <person name="Gibert M."/>
            <person name="Popoff M.R."/>
            <person name="Basak A.K."/>
        </authorList>
    </citation>
    <scope>X-RAY CRYSTALLOGRAPHY (2.40 ANGSTROMS) OF 29-318 IN COMPLEX WITH ZN(2+)</scope>
</reference>
<dbReference type="PDB" id="2YGT">
    <property type="method" value="X-ray"/>
    <property type="resolution" value="2.40 A"/>
    <property type="chains" value="A=29-318"/>
</dbReference>
<reference evidence="6" key="2">
    <citation type="submission" date="2008-04" db="EMBL/GenBank/DDBJ databases">
        <title>Clostridium perfringens Delta toxin is related to beta toxin, NetB, and Staphylococcus pore forming toxins.</title>
        <authorList>
            <person name="Manich M."/>
            <person name="Gibert M."/>
            <person name="Knapp O."/>
            <person name="Maier E."/>
            <person name="Jolivet-Reynaud C."/>
            <person name="Benz R."/>
            <person name="Popoff M.R."/>
        </authorList>
    </citation>
    <scope>NUCLEOTIDE SEQUENCE</scope>
    <source>
        <strain evidence="6">NCTC8131</strain>
    </source>
</reference>
<protein>
    <submittedName>
        <fullName evidence="5">Delta toxin</fullName>
    </submittedName>
</protein>
<feature type="binding site" evidence="7">
    <location>
        <position position="136"/>
    </location>
    <ligand>
        <name>Zn(2+)</name>
        <dbReference type="ChEBI" id="CHEBI:29105"/>
        <label>2</label>
    </ligand>
</feature>
<evidence type="ECO:0000313" key="5">
    <source>
        <dbReference type="EMBL" id="ACD67884.1"/>
    </source>
</evidence>
<dbReference type="EMBL" id="EU652406">
    <property type="protein sequence ID" value="ACF93710.1"/>
    <property type="molecule type" value="Genomic_DNA"/>
</dbReference>
<accession>B8QGZ7</accession>
<dbReference type="Gene3D" id="2.70.240.10">
    <property type="entry name" value="Leukocidin/porin MspA"/>
    <property type="match status" value="1"/>
</dbReference>
<dbReference type="InterPro" id="IPR016183">
    <property type="entry name" value="Leukocidin/Hemolysin_toxin"/>
</dbReference>
<comment type="similarity">
    <text evidence="1">Belongs to the aerolysin family.</text>
</comment>
<sequence length="318" mass="35543">MNSKKIITTILLSSMVIANLGLAQPVLANDLGSKSEIRKEENGNVTIITQNNKQIRKYSSTDSATTKSNSKITVDASFVDDKFSSEMTTIISLKGFIPSGRKIFALSKYRGVMRWPIKYMVDLKNNSLDSSVKIVDSVPKNTISTKEVNNTISYSIGGGIDTSNKASLNANYAVSKSISYVQPDYNTIQTNDTNSIASWNTEFAETRDGYNVNSWNIVYGNQMFMRSRYSGTSTTNFTPDYQLSSLITGGFSPNFGVVLTAPNGTKKSQIEISLKREINSYHIAWDTEWQGRNYPDSKIEETVKFELDWEKHTIRQIS</sequence>
<evidence type="ECO:0000256" key="1">
    <source>
        <dbReference type="ARBA" id="ARBA00009831"/>
    </source>
</evidence>
<keyword evidence="7" id="KW-0479">Metal-binding</keyword>
<dbReference type="GO" id="GO:0005576">
    <property type="term" value="C:extracellular region"/>
    <property type="evidence" value="ECO:0007669"/>
    <property type="project" value="InterPro"/>
</dbReference>
<dbReference type="SMR" id="B8QGZ7"/>